<evidence type="ECO:0000313" key="3">
    <source>
        <dbReference type="Proteomes" id="UP001164743"/>
    </source>
</evidence>
<dbReference type="Proteomes" id="UP001164743">
    <property type="component" value="Chromosome 1A"/>
</dbReference>
<keyword evidence="1" id="KW-0732">Signal</keyword>
<organism evidence="2 3">
    <name type="scientific">Puccinia triticina</name>
    <dbReference type="NCBI Taxonomy" id="208348"/>
    <lineage>
        <taxon>Eukaryota</taxon>
        <taxon>Fungi</taxon>
        <taxon>Dikarya</taxon>
        <taxon>Basidiomycota</taxon>
        <taxon>Pucciniomycotina</taxon>
        <taxon>Pucciniomycetes</taxon>
        <taxon>Pucciniales</taxon>
        <taxon>Pucciniaceae</taxon>
        <taxon>Puccinia</taxon>
    </lineage>
</organism>
<evidence type="ECO:0000256" key="1">
    <source>
        <dbReference type="SAM" id="SignalP"/>
    </source>
</evidence>
<keyword evidence="3" id="KW-1185">Reference proteome</keyword>
<evidence type="ECO:0000313" key="2">
    <source>
        <dbReference type="EMBL" id="WAQ80722.1"/>
    </source>
</evidence>
<sequence length="101" mass="10919">MPACWSSSLITRALVVAPTLLLTTEKYVPVAANLARLETFKNVAATRRPVAVAPRPPYLPGPPTAAFARLPEKRVPALTAAVKKLPLPVQLLRLDPLVNFN</sequence>
<gene>
    <name evidence="2" type="ORF">PtA15_1A60</name>
</gene>
<name>A0ABY7C8E4_9BASI</name>
<dbReference type="EMBL" id="CP110421">
    <property type="protein sequence ID" value="WAQ80722.1"/>
    <property type="molecule type" value="Genomic_DNA"/>
</dbReference>
<reference evidence="2" key="1">
    <citation type="submission" date="2022-10" db="EMBL/GenBank/DDBJ databases">
        <title>Puccinia triticina Genome sequencing and assembly.</title>
        <authorList>
            <person name="Li C."/>
        </authorList>
    </citation>
    <scope>NUCLEOTIDE SEQUENCE</scope>
    <source>
        <strain evidence="2">Pt15</strain>
    </source>
</reference>
<feature type="signal peptide" evidence="1">
    <location>
        <begin position="1"/>
        <end position="18"/>
    </location>
</feature>
<feature type="chain" id="PRO_5047509364" evidence="1">
    <location>
        <begin position="19"/>
        <end position="101"/>
    </location>
</feature>
<proteinExistence type="predicted"/>
<dbReference type="GeneID" id="77806539"/>
<dbReference type="RefSeq" id="XP_053016277.1">
    <property type="nucleotide sequence ID" value="XM_053165655.1"/>
</dbReference>
<accession>A0ABY7C8E4</accession>
<protein>
    <submittedName>
        <fullName evidence="2">Uncharacterized protein</fullName>
    </submittedName>
</protein>